<dbReference type="PIRSF" id="PIRSF000429">
    <property type="entry name" value="Ac-CoA_Ac_transf"/>
    <property type="match status" value="1"/>
</dbReference>
<dbReference type="eggNOG" id="COG0183">
    <property type="taxonomic scope" value="Bacteria"/>
</dbReference>
<evidence type="ECO:0000313" key="10">
    <source>
        <dbReference type="EMBL" id="AEN98603.1"/>
    </source>
</evidence>
<dbReference type="InterPro" id="IPR016039">
    <property type="entry name" value="Thiolase-like"/>
</dbReference>
<proteinExistence type="inferred from homology"/>
<dbReference type="InterPro" id="IPR020610">
    <property type="entry name" value="Thiolase_AS"/>
</dbReference>
<dbReference type="PROSITE" id="PS00099">
    <property type="entry name" value="THIOLASE_3"/>
    <property type="match status" value="1"/>
</dbReference>
<reference evidence="10 11" key="1">
    <citation type="journal article" date="2011" name="Microb. Cell Fact.">
        <title>Genomic analysis reveals Lactobacillus sanfranciscensis as stable element in traditional sourdoughs.</title>
        <authorList>
            <person name="Vogel R.F."/>
            <person name="Pavlovic M."/>
            <person name="Ehrmann M.A."/>
            <person name="Wiezer A."/>
            <person name="Liesegang H."/>
            <person name="Offschanka S."/>
            <person name="Voget S."/>
            <person name="Angelov A."/>
            <person name="Bocker G."/>
            <person name="Liebl W."/>
        </authorList>
    </citation>
    <scope>NUCLEOTIDE SEQUENCE [LARGE SCALE GENOMIC DNA]</scope>
    <source>
        <strain evidence="10 11">TMW 1.1304</strain>
    </source>
</reference>
<dbReference type="Proteomes" id="UP000001285">
    <property type="component" value="Chromosome"/>
</dbReference>
<dbReference type="InterPro" id="IPR020616">
    <property type="entry name" value="Thiolase_N"/>
</dbReference>
<name>G2KUT5_FRUST</name>
<dbReference type="PROSITE" id="PS00737">
    <property type="entry name" value="THIOLASE_2"/>
    <property type="match status" value="1"/>
</dbReference>
<evidence type="ECO:0000259" key="8">
    <source>
        <dbReference type="Pfam" id="PF00108"/>
    </source>
</evidence>
<dbReference type="EC" id="2.3.1.9" evidence="2"/>
<dbReference type="HOGENOM" id="CLU_031026_0_0_9"/>
<comment type="similarity">
    <text evidence="1 7">Belongs to the thiolase-like superfamily. Thiolase family.</text>
</comment>
<dbReference type="EMBL" id="CP002461">
    <property type="protein sequence ID" value="AEN98603.1"/>
    <property type="molecule type" value="Genomic_DNA"/>
</dbReference>
<evidence type="ECO:0000256" key="6">
    <source>
        <dbReference type="PIRSR" id="PIRSR000429-1"/>
    </source>
</evidence>
<evidence type="ECO:0000256" key="2">
    <source>
        <dbReference type="ARBA" id="ARBA00012705"/>
    </source>
</evidence>
<dbReference type="InterPro" id="IPR002155">
    <property type="entry name" value="Thiolase"/>
</dbReference>
<organism evidence="10 11">
    <name type="scientific">Fructilactobacillus sanfranciscensis (strain TMW 1.1304)</name>
    <name type="common">Lactobacillus sanfranciscensis</name>
    <dbReference type="NCBI Taxonomy" id="714313"/>
    <lineage>
        <taxon>Bacteria</taxon>
        <taxon>Bacillati</taxon>
        <taxon>Bacillota</taxon>
        <taxon>Bacilli</taxon>
        <taxon>Lactobacillales</taxon>
        <taxon>Lactobacillaceae</taxon>
        <taxon>Fructilactobacillus</taxon>
    </lineage>
</organism>
<dbReference type="InterPro" id="IPR020615">
    <property type="entry name" value="Thiolase_acyl_enz_int_AS"/>
</dbReference>
<evidence type="ECO:0000313" key="11">
    <source>
        <dbReference type="Proteomes" id="UP000001285"/>
    </source>
</evidence>
<dbReference type="SUPFAM" id="SSF53901">
    <property type="entry name" value="Thiolase-like"/>
    <property type="match status" value="2"/>
</dbReference>
<dbReference type="FunFam" id="3.40.47.10:FF:000010">
    <property type="entry name" value="Acetyl-CoA acetyltransferase (Thiolase)"/>
    <property type="match status" value="1"/>
</dbReference>
<dbReference type="PROSITE" id="PS00098">
    <property type="entry name" value="THIOLASE_1"/>
    <property type="match status" value="1"/>
</dbReference>
<feature type="domain" description="Thiolase N-terminal" evidence="8">
    <location>
        <begin position="23"/>
        <end position="281"/>
    </location>
</feature>
<evidence type="ECO:0000256" key="3">
    <source>
        <dbReference type="ARBA" id="ARBA00022679"/>
    </source>
</evidence>
<evidence type="ECO:0000256" key="5">
    <source>
        <dbReference type="ARBA" id="ARBA00030755"/>
    </source>
</evidence>
<feature type="active site" description="Acyl-thioester intermediate" evidence="6">
    <location>
        <position position="107"/>
    </location>
</feature>
<dbReference type="NCBIfam" id="TIGR01930">
    <property type="entry name" value="AcCoA-C-Actrans"/>
    <property type="match status" value="1"/>
</dbReference>
<dbReference type="InterPro" id="IPR020613">
    <property type="entry name" value="Thiolase_CS"/>
</dbReference>
<dbReference type="KEGG" id="lsn:LSA_01210"/>
<evidence type="ECO:0000259" key="9">
    <source>
        <dbReference type="Pfam" id="PF02803"/>
    </source>
</evidence>
<keyword evidence="3 7" id="KW-0808">Transferase</keyword>
<dbReference type="AlphaFoldDB" id="G2KUT5"/>
<accession>G2KUT5</accession>
<evidence type="ECO:0000256" key="1">
    <source>
        <dbReference type="ARBA" id="ARBA00010982"/>
    </source>
</evidence>
<protein>
    <recommendedName>
        <fullName evidence="2">acetyl-CoA C-acetyltransferase</fullName>
        <ecNumber evidence="2">2.3.1.9</ecNumber>
    </recommendedName>
    <alternativeName>
        <fullName evidence="5">Acetoacetyl-CoA thiolase</fullName>
    </alternativeName>
</protein>
<feature type="active site" description="Proton acceptor" evidence="6">
    <location>
        <position position="367"/>
    </location>
</feature>
<dbReference type="InterPro" id="IPR020617">
    <property type="entry name" value="Thiolase_C"/>
</dbReference>
<feature type="active site" description="Proton acceptor" evidence="6">
    <location>
        <position position="397"/>
    </location>
</feature>
<evidence type="ECO:0000256" key="4">
    <source>
        <dbReference type="ARBA" id="ARBA00023315"/>
    </source>
</evidence>
<dbReference type="Pfam" id="PF02803">
    <property type="entry name" value="Thiolase_C"/>
    <property type="match status" value="1"/>
</dbReference>
<keyword evidence="4 7" id="KW-0012">Acyltransferase</keyword>
<gene>
    <name evidence="10" type="primary">atoB</name>
    <name evidence="10" type="ordered locus">LSA_01210</name>
</gene>
<dbReference type="STRING" id="714313.LSA_01210"/>
<dbReference type="CDD" id="cd00751">
    <property type="entry name" value="thiolase"/>
    <property type="match status" value="1"/>
</dbReference>
<dbReference type="PANTHER" id="PTHR18919:SF107">
    <property type="entry name" value="ACETYL-COA ACETYLTRANSFERASE, CYTOSOLIC"/>
    <property type="match status" value="1"/>
</dbReference>
<dbReference type="GO" id="GO:0003985">
    <property type="term" value="F:acetyl-CoA C-acetyltransferase activity"/>
    <property type="evidence" value="ECO:0007669"/>
    <property type="project" value="UniProtKB-EC"/>
</dbReference>
<dbReference type="Pfam" id="PF00108">
    <property type="entry name" value="Thiolase_N"/>
    <property type="match status" value="1"/>
</dbReference>
<sequence length="411" mass="44043">MTHKTGIIELNHIRRSLQELKKIAIVSAKRTPIGKINGQLSSLNSVDLGVIAAKSTMNSINLDPKLVDQVIFGNVIQAGGGQNIARQIELKSGIPDTSTACTINQVCGSGMKAIRLGQQAILTNDADIVLVGGTESMSNAPYLNSKVRQGRKFGAFTMEDSIEKDGLNDFRTNAPMGITAENVAEKFNISRAAQDQFALSSHQKAAKAIKNNYFAAEMTPITIRGKKTATVISTDETVRPDTTIEQLAKLRTSFKENGTVTAGNAASLNDGASALIMMTEDRAKELNLKPLAIIDNYAEAGCNPDIMGYAPRYAVEKLLKKEQKNISDYDLFELNEAFASQSLAVVNDLHIPMEKLNITGGAVALGHPLGDSGARILITLINNLKRTNQKSGIATLCIGGGMGMAMSIHIN</sequence>
<dbReference type="Gene3D" id="3.40.47.10">
    <property type="match status" value="2"/>
</dbReference>
<feature type="domain" description="Thiolase C-terminal" evidence="9">
    <location>
        <begin position="288"/>
        <end position="408"/>
    </location>
</feature>
<keyword evidence="11" id="KW-1185">Reference proteome</keyword>
<evidence type="ECO:0000256" key="7">
    <source>
        <dbReference type="RuleBase" id="RU003557"/>
    </source>
</evidence>
<dbReference type="PANTHER" id="PTHR18919">
    <property type="entry name" value="ACETYL-COA C-ACYLTRANSFERASE"/>
    <property type="match status" value="1"/>
</dbReference>